<organism evidence="1 2">
    <name type="scientific">Symbiodinium microadriaticum</name>
    <name type="common">Dinoflagellate</name>
    <name type="synonym">Zooxanthella microadriatica</name>
    <dbReference type="NCBI Taxonomy" id="2951"/>
    <lineage>
        <taxon>Eukaryota</taxon>
        <taxon>Sar</taxon>
        <taxon>Alveolata</taxon>
        <taxon>Dinophyceae</taxon>
        <taxon>Suessiales</taxon>
        <taxon>Symbiodiniaceae</taxon>
        <taxon>Symbiodinium</taxon>
    </lineage>
</organism>
<keyword evidence="2" id="KW-1185">Reference proteome</keyword>
<reference evidence="1 2" key="1">
    <citation type="submission" date="2016-02" db="EMBL/GenBank/DDBJ databases">
        <title>Genome analysis of coral dinoflagellate symbionts highlights evolutionary adaptations to a symbiotic lifestyle.</title>
        <authorList>
            <person name="Aranda M."/>
            <person name="Li Y."/>
            <person name="Liew Y.J."/>
            <person name="Baumgarten S."/>
            <person name="Simakov O."/>
            <person name="Wilson M."/>
            <person name="Piel J."/>
            <person name="Ashoor H."/>
            <person name="Bougouffa S."/>
            <person name="Bajic V.B."/>
            <person name="Ryu T."/>
            <person name="Ravasi T."/>
            <person name="Bayer T."/>
            <person name="Micklem G."/>
            <person name="Kim H."/>
            <person name="Bhak J."/>
            <person name="Lajeunesse T.C."/>
            <person name="Voolstra C.R."/>
        </authorList>
    </citation>
    <scope>NUCLEOTIDE SEQUENCE [LARGE SCALE GENOMIC DNA]</scope>
    <source>
        <strain evidence="1 2">CCMP2467</strain>
    </source>
</reference>
<sequence>MEEEITLPFLCHSELGTASAAGGRLRWKSA</sequence>
<feature type="non-terminal residue" evidence="1">
    <location>
        <position position="30"/>
    </location>
</feature>
<protein>
    <submittedName>
        <fullName evidence="1">Uncharacterized protein</fullName>
    </submittedName>
</protein>
<dbReference type="AlphaFoldDB" id="A0A1Q8ZJN7"/>
<dbReference type="EMBL" id="LSRX01009567">
    <property type="protein sequence ID" value="OLP20520.1"/>
    <property type="molecule type" value="Genomic_DNA"/>
</dbReference>
<evidence type="ECO:0000313" key="1">
    <source>
        <dbReference type="EMBL" id="OLP20520.1"/>
    </source>
</evidence>
<dbReference type="Proteomes" id="UP000186817">
    <property type="component" value="Unassembled WGS sequence"/>
</dbReference>
<evidence type="ECO:0000313" key="2">
    <source>
        <dbReference type="Proteomes" id="UP000186817"/>
    </source>
</evidence>
<gene>
    <name evidence="1" type="ORF">AK812_SmicGene49012</name>
</gene>
<name>A0A1Q8ZJN7_SYMMI</name>
<accession>A0A1Q8ZJN7</accession>
<comment type="caution">
    <text evidence="1">The sequence shown here is derived from an EMBL/GenBank/DDBJ whole genome shotgun (WGS) entry which is preliminary data.</text>
</comment>
<proteinExistence type="predicted"/>